<evidence type="ECO:0000256" key="8">
    <source>
        <dbReference type="ARBA" id="ARBA00022840"/>
    </source>
</evidence>
<reference evidence="15" key="2">
    <citation type="submission" date="2025-09" db="UniProtKB">
        <authorList>
            <consortium name="Ensembl"/>
        </authorList>
    </citation>
    <scope>IDENTIFICATION</scope>
</reference>
<dbReference type="FunFam" id="1.10.510.10:FF:000031">
    <property type="entry name" value="Mitogen-activated protein kinase kinase kinase kinase"/>
    <property type="match status" value="1"/>
</dbReference>
<sequence length="888" mass="99060">MSALRDVSLQDPRLRYELIQRIGSGTYGDVYKGRDTETGELAAIKIVKIDPGDDIGSIQQEITTLRDCRHHNVVMYFGSYLRNDRLWICMEYCGGGSLQEIYHSTGPLSEKQIAYVCRETLQGLHHLHTKGKMHRDIKGANILLTTNGDVKLADFGVSAELTASVAKRKSFIGTPYWMAPEVAAVEKKGGYNQLCDIWALGITAIELAELQPPLFDLHPMRALMLMSKSNFQPPKLKDKACWSPDFHHFLKLSLTKSPRKRPVAEKLLQHPFVCQPLARVLVIELLDKATNPELAATALDDGDFEAYDVFPDKICSSKPHGPAEGTLSEIQLNQVKFGPPLRKETEPWGNPQTEEEEENWMVLGDGESLLQSVEEALEERSLTIRPARPTEQIQEEQQTGGLGEDASSTIKRGPFWDFLNLELTYKPPWEQDGERLDLEAPRDHTVPGNTAFGETSDAPVVDSPKPADCLLSTEWATMKKKEEATRLLCHGLPPTPKVHMGACFSKVFNGCPLKINSATTWIHPETRDLYLVVGAEEGIYTLNLHELHEDTMEKLLPHRCSWLYCINNTLLTLAGKSSQISSHNLLGLFEQRRQLQKRPVPLSIATNRLTERIIPRKFALSAKIADTKGCLKCQIVRNPYSGNTFLCAALPSSLALLQWYEPLQKFMLLKHVPVLLPDPLSLFELLVVETEEYPQVCFGVTGSDQPGAELHFSILSLSTGHTTSSPSKRPLVLASHVTQMDRDTVLVCFERCVRVVNLRGTPQGVFTPELVFNFPVETIVCLQDSVLAFWKHGMQGRSLESSEVTQEVTDESRVFQVLGAHRDIILESTPTDNPTGAQQPLHPDRSREQLLTFLPVATLRPCVCNRSFLEPVADGGQHAIIGDALGGR</sequence>
<name>A0A8C6X755_NAJNA</name>
<dbReference type="OMA" id="EWATMKK"/>
<organism evidence="15 16">
    <name type="scientific">Naja naja</name>
    <name type="common">Indian cobra</name>
    <dbReference type="NCBI Taxonomy" id="35670"/>
    <lineage>
        <taxon>Eukaryota</taxon>
        <taxon>Metazoa</taxon>
        <taxon>Chordata</taxon>
        <taxon>Craniata</taxon>
        <taxon>Vertebrata</taxon>
        <taxon>Euteleostomi</taxon>
        <taxon>Lepidosauria</taxon>
        <taxon>Squamata</taxon>
        <taxon>Bifurcata</taxon>
        <taxon>Unidentata</taxon>
        <taxon>Episquamata</taxon>
        <taxon>Toxicofera</taxon>
        <taxon>Serpentes</taxon>
        <taxon>Colubroidea</taxon>
        <taxon>Elapidae</taxon>
        <taxon>Elapinae</taxon>
        <taxon>Naja</taxon>
    </lineage>
</organism>
<dbReference type="GO" id="GO:0005737">
    <property type="term" value="C:cytoplasm"/>
    <property type="evidence" value="ECO:0007669"/>
    <property type="project" value="TreeGrafter"/>
</dbReference>
<evidence type="ECO:0000256" key="10">
    <source>
        <dbReference type="PIRSR" id="PIRSR038172-1"/>
    </source>
</evidence>
<protein>
    <recommendedName>
        <fullName evidence="9">Mitogen-activated protein kinase kinase kinase kinase</fullName>
        <ecNumber evidence="9">2.7.11.1</ecNumber>
    </recommendedName>
</protein>
<comment type="similarity">
    <text evidence="2 9">Belongs to the protein kinase superfamily. STE Ser/Thr protein kinase family. STE20 subfamily.</text>
</comment>
<dbReference type="PROSITE" id="PS50011">
    <property type="entry name" value="PROTEIN_KINASE_DOM"/>
    <property type="match status" value="1"/>
</dbReference>
<dbReference type="PANTHER" id="PTHR48012">
    <property type="entry name" value="STERILE20-LIKE KINASE, ISOFORM B-RELATED"/>
    <property type="match status" value="1"/>
</dbReference>
<evidence type="ECO:0000259" key="14">
    <source>
        <dbReference type="PROSITE" id="PS50219"/>
    </source>
</evidence>
<feature type="active site" description="Proton acceptor" evidence="10">
    <location>
        <position position="136"/>
    </location>
</feature>
<dbReference type="Ensembl" id="ENSNNAT00000010460.1">
    <property type="protein sequence ID" value="ENSNNAP00000009985.1"/>
    <property type="gene ID" value="ENSNNAG00000006655.1"/>
</dbReference>
<dbReference type="GO" id="GO:0006903">
    <property type="term" value="P:vesicle targeting"/>
    <property type="evidence" value="ECO:0007669"/>
    <property type="project" value="Ensembl"/>
</dbReference>
<evidence type="ECO:0000256" key="12">
    <source>
        <dbReference type="PROSITE-ProRule" id="PRU10141"/>
    </source>
</evidence>
<feature type="binding site" evidence="11 12">
    <location>
        <position position="45"/>
    </location>
    <ligand>
        <name>ATP</name>
        <dbReference type="ChEBI" id="CHEBI:30616"/>
    </ligand>
</feature>
<comment type="catalytic activity">
    <reaction evidence="9">
        <text>L-threonyl-[protein] + ATP = O-phospho-L-threonyl-[protein] + ADP + H(+)</text>
        <dbReference type="Rhea" id="RHEA:46608"/>
        <dbReference type="Rhea" id="RHEA-COMP:11060"/>
        <dbReference type="Rhea" id="RHEA-COMP:11605"/>
        <dbReference type="ChEBI" id="CHEBI:15378"/>
        <dbReference type="ChEBI" id="CHEBI:30013"/>
        <dbReference type="ChEBI" id="CHEBI:30616"/>
        <dbReference type="ChEBI" id="CHEBI:61977"/>
        <dbReference type="ChEBI" id="CHEBI:456216"/>
        <dbReference type="EC" id="2.7.11.1"/>
    </reaction>
</comment>
<keyword evidence="6 9" id="KW-0547">Nucleotide-binding</keyword>
<dbReference type="Proteomes" id="UP000694559">
    <property type="component" value="Unplaced"/>
</dbReference>
<reference evidence="15" key="1">
    <citation type="submission" date="2025-08" db="UniProtKB">
        <authorList>
            <consortium name="Ensembl"/>
        </authorList>
    </citation>
    <scope>IDENTIFICATION</scope>
</reference>
<dbReference type="CDD" id="cd06613">
    <property type="entry name" value="STKc_MAP4K3_like"/>
    <property type="match status" value="1"/>
</dbReference>
<keyword evidence="5 9" id="KW-0808">Transferase</keyword>
<dbReference type="InterPro" id="IPR001180">
    <property type="entry name" value="CNH_dom"/>
</dbReference>
<dbReference type="PROSITE" id="PS50219">
    <property type="entry name" value="CNH"/>
    <property type="match status" value="1"/>
</dbReference>
<dbReference type="Gene3D" id="1.10.510.10">
    <property type="entry name" value="Transferase(Phosphotransferase) domain 1"/>
    <property type="match status" value="1"/>
</dbReference>
<keyword evidence="7 9" id="KW-0418">Kinase</keyword>
<dbReference type="SMART" id="SM00220">
    <property type="entry name" value="S_TKc"/>
    <property type="match status" value="1"/>
</dbReference>
<dbReference type="PROSITE" id="PS00107">
    <property type="entry name" value="PROTEIN_KINASE_ATP"/>
    <property type="match status" value="1"/>
</dbReference>
<feature type="binding site" evidence="11">
    <location>
        <begin position="22"/>
        <end position="30"/>
    </location>
    <ligand>
        <name>ATP</name>
        <dbReference type="ChEBI" id="CHEBI:30616"/>
    </ligand>
</feature>
<dbReference type="EC" id="2.7.11.1" evidence="9"/>
<dbReference type="InterPro" id="IPR011009">
    <property type="entry name" value="Kinase-like_dom_sf"/>
</dbReference>
<dbReference type="PIRSF" id="PIRSF038172">
    <property type="entry name" value="MAPKKKK"/>
    <property type="match status" value="1"/>
</dbReference>
<dbReference type="GeneTree" id="ENSGT00940000162250"/>
<keyword evidence="8 9" id="KW-0067">ATP-binding</keyword>
<dbReference type="InterPro" id="IPR021160">
    <property type="entry name" value="MAPKKKK"/>
</dbReference>
<dbReference type="SUPFAM" id="SSF56112">
    <property type="entry name" value="Protein kinase-like (PK-like)"/>
    <property type="match status" value="1"/>
</dbReference>
<dbReference type="InterPro" id="IPR000719">
    <property type="entry name" value="Prot_kinase_dom"/>
</dbReference>
<keyword evidence="16" id="KW-1185">Reference proteome</keyword>
<dbReference type="InterPro" id="IPR017441">
    <property type="entry name" value="Protein_kinase_ATP_BS"/>
</dbReference>
<gene>
    <name evidence="15" type="primary">MAP4K2</name>
</gene>
<accession>A0A8C6X755</accession>
<evidence type="ECO:0000256" key="5">
    <source>
        <dbReference type="ARBA" id="ARBA00022679"/>
    </source>
</evidence>
<comment type="function">
    <text evidence="9">Serine/threonine kinase that plays a role in the response to environmental stress. Appears to act upstream of the JUN N-terminal pathway.</text>
</comment>
<feature type="domain" description="Protein kinase" evidence="13">
    <location>
        <begin position="16"/>
        <end position="273"/>
    </location>
</feature>
<dbReference type="PANTHER" id="PTHR48012:SF6">
    <property type="entry name" value="MITOGEN-ACTIVATED PROTEIN KINASE KINASE KINASE KINASE 2"/>
    <property type="match status" value="1"/>
</dbReference>
<feature type="domain" description="CNH" evidence="14">
    <location>
        <begin position="512"/>
        <end position="823"/>
    </location>
</feature>
<evidence type="ECO:0000256" key="7">
    <source>
        <dbReference type="ARBA" id="ARBA00022777"/>
    </source>
</evidence>
<evidence type="ECO:0000259" key="13">
    <source>
        <dbReference type="PROSITE" id="PS50011"/>
    </source>
</evidence>
<dbReference type="GO" id="GO:0031435">
    <property type="term" value="F:mitogen-activated protein kinase kinase kinase binding"/>
    <property type="evidence" value="ECO:0007669"/>
    <property type="project" value="Ensembl"/>
</dbReference>
<dbReference type="OrthoDB" id="8693905at2759"/>
<proteinExistence type="inferred from homology"/>
<dbReference type="AlphaFoldDB" id="A0A8C6X755"/>
<evidence type="ECO:0000256" key="6">
    <source>
        <dbReference type="ARBA" id="ARBA00022741"/>
    </source>
</evidence>
<evidence type="ECO:0000256" key="9">
    <source>
        <dbReference type="PIRNR" id="PIRNR038172"/>
    </source>
</evidence>
<keyword evidence="3 9" id="KW-0723">Serine/threonine-protein kinase</keyword>
<dbReference type="Pfam" id="PF00780">
    <property type="entry name" value="CNH"/>
    <property type="match status" value="1"/>
</dbReference>
<dbReference type="SMART" id="SM00036">
    <property type="entry name" value="CNH"/>
    <property type="match status" value="1"/>
</dbReference>
<keyword evidence="4" id="KW-0597">Phosphoprotein</keyword>
<evidence type="ECO:0000256" key="1">
    <source>
        <dbReference type="ARBA" id="ARBA00001946"/>
    </source>
</evidence>
<dbReference type="Pfam" id="PF00069">
    <property type="entry name" value="Pkinase"/>
    <property type="match status" value="1"/>
</dbReference>
<comment type="cofactor">
    <cofactor evidence="1 9">
        <name>Mg(2+)</name>
        <dbReference type="ChEBI" id="CHEBI:18420"/>
    </cofactor>
</comment>
<dbReference type="GO" id="GO:0046330">
    <property type="term" value="P:positive regulation of JNK cascade"/>
    <property type="evidence" value="ECO:0007669"/>
    <property type="project" value="Ensembl"/>
</dbReference>
<dbReference type="InterPro" id="IPR050629">
    <property type="entry name" value="STE20/SPS1-PAK"/>
</dbReference>
<evidence type="ECO:0000313" key="15">
    <source>
        <dbReference type="Ensembl" id="ENSNNAP00000009985.1"/>
    </source>
</evidence>
<dbReference type="GO" id="GO:0008349">
    <property type="term" value="F:MAP kinase kinase kinase kinase activity"/>
    <property type="evidence" value="ECO:0007669"/>
    <property type="project" value="InterPro"/>
</dbReference>
<evidence type="ECO:0000256" key="3">
    <source>
        <dbReference type="ARBA" id="ARBA00022527"/>
    </source>
</evidence>
<evidence type="ECO:0000256" key="2">
    <source>
        <dbReference type="ARBA" id="ARBA00008874"/>
    </source>
</evidence>
<dbReference type="GO" id="GO:0005524">
    <property type="term" value="F:ATP binding"/>
    <property type="evidence" value="ECO:0007669"/>
    <property type="project" value="UniProtKB-UniRule"/>
</dbReference>
<evidence type="ECO:0000256" key="11">
    <source>
        <dbReference type="PIRSR" id="PIRSR038172-2"/>
    </source>
</evidence>
<evidence type="ECO:0000313" key="16">
    <source>
        <dbReference type="Proteomes" id="UP000694559"/>
    </source>
</evidence>
<comment type="catalytic activity">
    <reaction evidence="9">
        <text>L-seryl-[protein] + ATP = O-phospho-L-seryl-[protein] + ADP + H(+)</text>
        <dbReference type="Rhea" id="RHEA:17989"/>
        <dbReference type="Rhea" id="RHEA-COMP:9863"/>
        <dbReference type="Rhea" id="RHEA-COMP:11604"/>
        <dbReference type="ChEBI" id="CHEBI:15378"/>
        <dbReference type="ChEBI" id="CHEBI:29999"/>
        <dbReference type="ChEBI" id="CHEBI:30616"/>
        <dbReference type="ChEBI" id="CHEBI:83421"/>
        <dbReference type="ChEBI" id="CHEBI:456216"/>
        <dbReference type="EC" id="2.7.11.1"/>
    </reaction>
</comment>
<evidence type="ECO:0000256" key="4">
    <source>
        <dbReference type="ARBA" id="ARBA00022553"/>
    </source>
</evidence>